<proteinExistence type="predicted"/>
<accession>A0ABU5E743</accession>
<dbReference type="Proteomes" id="UP001279642">
    <property type="component" value="Unassembled WGS sequence"/>
</dbReference>
<dbReference type="RefSeq" id="WP_320506441.1">
    <property type="nucleotide sequence ID" value="NZ_JAXCLW010000001.1"/>
</dbReference>
<sequence>MPLLPLLSFYTFAGSIAGLAVFLPLVERLSSNTATAFEILAQPAAIGNEKASDSRESLAFFMTAFLMRPARSNAGQLP</sequence>
<evidence type="ECO:0000313" key="3">
    <source>
        <dbReference type="Proteomes" id="UP001279642"/>
    </source>
</evidence>
<keyword evidence="3" id="KW-1185">Reference proteome</keyword>
<evidence type="ECO:0000313" key="2">
    <source>
        <dbReference type="EMBL" id="MDY0881373.1"/>
    </source>
</evidence>
<reference evidence="2 3" key="1">
    <citation type="journal article" date="2016" name="Antonie Van Leeuwenhoek">
        <title>Dongia soli sp. nov., isolated from soil from Dokdo, Korea.</title>
        <authorList>
            <person name="Kim D.U."/>
            <person name="Lee H."/>
            <person name="Kim H."/>
            <person name="Kim S.G."/>
            <person name="Ka J.O."/>
        </authorList>
    </citation>
    <scope>NUCLEOTIDE SEQUENCE [LARGE SCALE GENOMIC DNA]</scope>
    <source>
        <strain evidence="2 3">D78</strain>
    </source>
</reference>
<protein>
    <submittedName>
        <fullName evidence="2">Uncharacterized protein</fullName>
    </submittedName>
</protein>
<name>A0ABU5E743_9PROT</name>
<keyword evidence="1" id="KW-0472">Membrane</keyword>
<gene>
    <name evidence="2" type="ORF">SMD27_00820</name>
</gene>
<keyword evidence="1" id="KW-1133">Transmembrane helix</keyword>
<keyword evidence="1" id="KW-0812">Transmembrane</keyword>
<organism evidence="2 3">
    <name type="scientific">Dongia soli</name>
    <dbReference type="NCBI Taxonomy" id="600628"/>
    <lineage>
        <taxon>Bacteria</taxon>
        <taxon>Pseudomonadati</taxon>
        <taxon>Pseudomonadota</taxon>
        <taxon>Alphaproteobacteria</taxon>
        <taxon>Rhodospirillales</taxon>
        <taxon>Dongiaceae</taxon>
        <taxon>Dongia</taxon>
    </lineage>
</organism>
<feature type="transmembrane region" description="Helical" evidence="1">
    <location>
        <begin position="6"/>
        <end position="26"/>
    </location>
</feature>
<comment type="caution">
    <text evidence="2">The sequence shown here is derived from an EMBL/GenBank/DDBJ whole genome shotgun (WGS) entry which is preliminary data.</text>
</comment>
<dbReference type="EMBL" id="JAXCLW010000001">
    <property type="protein sequence ID" value="MDY0881373.1"/>
    <property type="molecule type" value="Genomic_DNA"/>
</dbReference>
<evidence type="ECO:0000256" key="1">
    <source>
        <dbReference type="SAM" id="Phobius"/>
    </source>
</evidence>